<dbReference type="Gene3D" id="3.40.30.120">
    <property type="match status" value="1"/>
</dbReference>
<evidence type="ECO:0000256" key="3">
    <source>
        <dbReference type="ARBA" id="ARBA00022827"/>
    </source>
</evidence>
<dbReference type="EMBL" id="KN881629">
    <property type="protein sequence ID" value="KIY52998.1"/>
    <property type="molecule type" value="Genomic_DNA"/>
</dbReference>
<evidence type="ECO:0000259" key="5">
    <source>
        <dbReference type="Pfam" id="PF01494"/>
    </source>
</evidence>
<dbReference type="Proteomes" id="UP000054144">
    <property type="component" value="Unassembled WGS sequence"/>
</dbReference>
<keyword evidence="4" id="KW-0560">Oxidoreductase</keyword>
<feature type="domain" description="FAD-binding" evidence="5">
    <location>
        <begin position="17"/>
        <end position="370"/>
    </location>
</feature>
<keyword evidence="2" id="KW-0285">Flavoprotein</keyword>
<dbReference type="SUPFAM" id="SSF51905">
    <property type="entry name" value="FAD/NAD(P)-binding domain"/>
    <property type="match status" value="1"/>
</dbReference>
<dbReference type="InterPro" id="IPR036188">
    <property type="entry name" value="FAD/NAD-bd_sf"/>
</dbReference>
<reference evidence="6 7" key="1">
    <citation type="journal article" date="2015" name="Fungal Genet. Biol.">
        <title>Evolution of novel wood decay mechanisms in Agaricales revealed by the genome sequences of Fistulina hepatica and Cylindrobasidium torrendii.</title>
        <authorList>
            <person name="Floudas D."/>
            <person name="Held B.W."/>
            <person name="Riley R."/>
            <person name="Nagy L.G."/>
            <person name="Koehler G."/>
            <person name="Ransdell A.S."/>
            <person name="Younus H."/>
            <person name="Chow J."/>
            <person name="Chiniquy J."/>
            <person name="Lipzen A."/>
            <person name="Tritt A."/>
            <person name="Sun H."/>
            <person name="Haridas S."/>
            <person name="LaButti K."/>
            <person name="Ohm R.A."/>
            <person name="Kues U."/>
            <person name="Blanchette R.A."/>
            <person name="Grigoriev I.V."/>
            <person name="Minto R.E."/>
            <person name="Hibbett D.S."/>
        </authorList>
    </citation>
    <scope>NUCLEOTIDE SEQUENCE [LARGE SCALE GENOMIC DNA]</scope>
    <source>
        <strain evidence="6 7">ATCC 64428</strain>
    </source>
</reference>
<dbReference type="OrthoDB" id="2690153at2759"/>
<evidence type="ECO:0000313" key="7">
    <source>
        <dbReference type="Proteomes" id="UP000054144"/>
    </source>
</evidence>
<dbReference type="PANTHER" id="PTHR43004:SF19">
    <property type="entry name" value="BINDING MONOOXYGENASE, PUTATIVE (JCVI)-RELATED"/>
    <property type="match status" value="1"/>
</dbReference>
<dbReference type="Pfam" id="PF01494">
    <property type="entry name" value="FAD_binding_3"/>
    <property type="match status" value="1"/>
</dbReference>
<dbReference type="AlphaFoldDB" id="A0A0D7AQC1"/>
<dbReference type="PANTHER" id="PTHR43004">
    <property type="entry name" value="TRK SYSTEM POTASSIUM UPTAKE PROTEIN"/>
    <property type="match status" value="1"/>
</dbReference>
<dbReference type="InterPro" id="IPR050641">
    <property type="entry name" value="RIFMO-like"/>
</dbReference>
<evidence type="ECO:0000256" key="1">
    <source>
        <dbReference type="ARBA" id="ARBA00001974"/>
    </source>
</evidence>
<name>A0A0D7AQC1_9AGAR</name>
<organism evidence="6 7">
    <name type="scientific">Fistulina hepatica ATCC 64428</name>
    <dbReference type="NCBI Taxonomy" id="1128425"/>
    <lineage>
        <taxon>Eukaryota</taxon>
        <taxon>Fungi</taxon>
        <taxon>Dikarya</taxon>
        <taxon>Basidiomycota</taxon>
        <taxon>Agaricomycotina</taxon>
        <taxon>Agaricomycetes</taxon>
        <taxon>Agaricomycetidae</taxon>
        <taxon>Agaricales</taxon>
        <taxon>Fistulinaceae</taxon>
        <taxon>Fistulina</taxon>
    </lineage>
</organism>
<dbReference type="Gene3D" id="3.30.70.2450">
    <property type="match status" value="1"/>
</dbReference>
<dbReference type="Gene3D" id="3.50.50.60">
    <property type="entry name" value="FAD/NAD(P)-binding domain"/>
    <property type="match status" value="1"/>
</dbReference>
<evidence type="ECO:0000256" key="2">
    <source>
        <dbReference type="ARBA" id="ARBA00022630"/>
    </source>
</evidence>
<gene>
    <name evidence="6" type="ORF">FISHEDRAFT_69455</name>
</gene>
<keyword evidence="3" id="KW-0274">FAD</keyword>
<protein>
    <recommendedName>
        <fullName evidence="5">FAD-binding domain-containing protein</fullName>
    </recommendedName>
</protein>
<proteinExistence type="predicted"/>
<accession>A0A0D7AQC1</accession>
<dbReference type="PRINTS" id="PR00420">
    <property type="entry name" value="RNGMNOXGNASE"/>
</dbReference>
<sequence length="595" mass="65922">MSSFVDMSAEVTAITPEVLVVGAGPTGLVTALCLLRNGISVRLIEKECKYRVGQRGAGIMPRSLELFSLLGVVDDVLKRAIPPPLVRLYELPEGKNLLQTFEMSPHLDPSPSCPYPNVVMLGQDNLEDILRTALAECGVRVELGTELVSFEQYPTHVVATLRKNTESQEQYLEEEVVGFSWILGADGAKGSMRKLLGFSFVGETRNVDNMIVGDIFIKGLDTHYWHMWGDAHTSMLSLRATETPHLFNFLLAGENINHGMLSQNEPLLRQCIFECSGKRTDIKFGDIPWLSHYRPNIRMVNRLGEGRVFIAGDAAHVHSPMGGQGLNTGIQDAVNLVWKVALIQKGLAPYSILETYNEERLPVIAELLTQTTALLNQTFRGKKGDNSGWLKGGSMLQLGVNYRWSSLVVDEQRLTWDYTDESDDLDTTYEFDGSWSPDDQQVQQQLYRPTRDGQLRAGDRAPDAPDLANLKVADPTMVQTVSLFDIFSVVCHTVLIFVWSADQRFKAPIKMARKCPHGTVRIVIIVMEGVSLPAPVRGAHYVLDDEEHHAFDAYALGSGCDVAIVRPDGFIGAIVRGAEGIQKYFAGIFPKSFPS</sequence>
<evidence type="ECO:0000313" key="6">
    <source>
        <dbReference type="EMBL" id="KIY52998.1"/>
    </source>
</evidence>
<dbReference type="GO" id="GO:0016709">
    <property type="term" value="F:oxidoreductase activity, acting on paired donors, with incorporation or reduction of molecular oxygen, NAD(P)H as one donor, and incorporation of one atom of oxygen"/>
    <property type="evidence" value="ECO:0007669"/>
    <property type="project" value="UniProtKB-ARBA"/>
</dbReference>
<dbReference type="InterPro" id="IPR002938">
    <property type="entry name" value="FAD-bd"/>
</dbReference>
<comment type="cofactor">
    <cofactor evidence="1">
        <name>FAD</name>
        <dbReference type="ChEBI" id="CHEBI:57692"/>
    </cofactor>
</comment>
<keyword evidence="7" id="KW-1185">Reference proteome</keyword>
<evidence type="ECO:0000256" key="4">
    <source>
        <dbReference type="ARBA" id="ARBA00023002"/>
    </source>
</evidence>
<dbReference type="GO" id="GO:0071949">
    <property type="term" value="F:FAD binding"/>
    <property type="evidence" value="ECO:0007669"/>
    <property type="project" value="InterPro"/>
</dbReference>